<feature type="domain" description="SUF system FeS cluster assembly SufBD core" evidence="1">
    <location>
        <begin position="107"/>
        <end position="334"/>
    </location>
</feature>
<reference evidence="2 3" key="1">
    <citation type="submission" date="2023-08" db="EMBL/GenBank/DDBJ databases">
        <title>New molecular markers tilS and rpoB for phylogenetic and monitoring studies of the genus Thiothrix biodiversity.</title>
        <authorList>
            <person name="Ravin N.V."/>
            <person name="Smolyakov D."/>
            <person name="Markov N.D."/>
            <person name="Beletsky A.V."/>
            <person name="Mardanov A.V."/>
            <person name="Rudenko T.S."/>
            <person name="Grabovich M.Y."/>
        </authorList>
    </citation>
    <scope>NUCLEOTIDE SEQUENCE [LARGE SCALE GENOMIC DNA]</scope>
    <source>
        <strain evidence="2 3">MK1</strain>
    </source>
</reference>
<sequence>MNTLPTSPEAIATLLGSFQPVVLEDDLLTPDDVEQLRLTPVESLRVVMLNGFFMPELSTLPQDGSVTVATTLNTDSPGEGVSIRIKAGSVLAQALEVLHVSFSFESEFIAQPRLRVVLEAGAHATLVEQYTHLSDTLCLNNAVVEVFLEAGARLSHPRLQQESLRTRHLSSLHVNQAAGSHYHGTTLAFGGAWSRTEFHVAFSGTGAHCDLNGFYLAGDQQTHDMHLDVIHNLPGCSSNARFKGILYGNGKAVFNGNIVVKPDAQKTDARLSNDNLLLSRAAEIDTRPRLEIYADDVQCSHGTTVGQLDPEMLFYLRARGIPQTQATLMVCDGFASEIIDTCNAAALQQQAQTLLAKRLASVTALAGVKDA</sequence>
<keyword evidence="3" id="KW-1185">Reference proteome</keyword>
<dbReference type="RefSeq" id="WP_308895417.1">
    <property type="nucleotide sequence ID" value="NZ_CP133218.1"/>
</dbReference>
<dbReference type="Pfam" id="PF01458">
    <property type="entry name" value="SUFBD_core"/>
    <property type="match status" value="1"/>
</dbReference>
<gene>
    <name evidence="2" type="primary">sufD</name>
    <name evidence="2" type="ORF">RCF98_00450</name>
</gene>
<dbReference type="InterPro" id="IPR037284">
    <property type="entry name" value="SUF_FeS_clus_asmbl_SufBD_sf"/>
</dbReference>
<proteinExistence type="predicted"/>
<evidence type="ECO:0000313" key="2">
    <source>
        <dbReference type="EMBL" id="WML90839.1"/>
    </source>
</evidence>
<protein>
    <submittedName>
        <fullName evidence="2">Fe-S cluster assembly protein SufD</fullName>
    </submittedName>
</protein>
<dbReference type="InterPro" id="IPR055346">
    <property type="entry name" value="Fe-S_cluster_assembly_SufBD"/>
</dbReference>
<dbReference type="SUPFAM" id="SSF101960">
    <property type="entry name" value="Stabilizer of iron transporter SufD"/>
    <property type="match status" value="1"/>
</dbReference>
<accession>A0ABY9MQC7</accession>
<name>A0ABY9MQC7_9GAMM</name>
<evidence type="ECO:0000259" key="1">
    <source>
        <dbReference type="Pfam" id="PF01458"/>
    </source>
</evidence>
<dbReference type="NCBIfam" id="TIGR01981">
    <property type="entry name" value="sufD"/>
    <property type="match status" value="1"/>
</dbReference>
<dbReference type="EMBL" id="CP133218">
    <property type="protein sequence ID" value="WML90839.1"/>
    <property type="molecule type" value="Genomic_DNA"/>
</dbReference>
<dbReference type="PANTHER" id="PTHR43575">
    <property type="entry name" value="PROTEIN ABCI7, CHLOROPLASTIC"/>
    <property type="match status" value="1"/>
</dbReference>
<dbReference type="PANTHER" id="PTHR43575:SF1">
    <property type="entry name" value="PROTEIN ABCI7, CHLOROPLASTIC"/>
    <property type="match status" value="1"/>
</dbReference>
<evidence type="ECO:0000313" key="3">
    <source>
        <dbReference type="Proteomes" id="UP001236657"/>
    </source>
</evidence>
<dbReference type="Proteomes" id="UP001236657">
    <property type="component" value="Chromosome"/>
</dbReference>
<dbReference type="InterPro" id="IPR000825">
    <property type="entry name" value="SUF_FeS_clus_asmbl_SufBD_core"/>
</dbReference>
<organism evidence="2 3">
    <name type="scientific">Thiothrix lacustris</name>
    <dbReference type="NCBI Taxonomy" id="525917"/>
    <lineage>
        <taxon>Bacteria</taxon>
        <taxon>Pseudomonadati</taxon>
        <taxon>Pseudomonadota</taxon>
        <taxon>Gammaproteobacteria</taxon>
        <taxon>Thiotrichales</taxon>
        <taxon>Thiotrichaceae</taxon>
        <taxon>Thiothrix</taxon>
    </lineage>
</organism>
<dbReference type="InterPro" id="IPR011542">
    <property type="entry name" value="SUF_FeS_clus_asmbl_SufD"/>
</dbReference>